<reference evidence="1 2" key="1">
    <citation type="submission" date="2023-08" db="EMBL/GenBank/DDBJ databases">
        <title>Implementing the SeqCode for naming new Mesorhizobium species isolated from Vachellia karroo root nodules.</title>
        <authorList>
            <person name="Van Lill M."/>
        </authorList>
    </citation>
    <scope>NUCLEOTIDE SEQUENCE [LARGE SCALE GENOMIC DNA]</scope>
    <source>
        <strain evidence="1 2">VK2B</strain>
    </source>
</reference>
<keyword evidence="2" id="KW-1185">Reference proteome</keyword>
<name>A0ABU4YIS5_9HYPH</name>
<protein>
    <submittedName>
        <fullName evidence="1">Uncharacterized protein</fullName>
    </submittedName>
</protein>
<proteinExistence type="predicted"/>
<evidence type="ECO:0000313" key="1">
    <source>
        <dbReference type="EMBL" id="MDX8486854.1"/>
    </source>
</evidence>
<dbReference type="RefSeq" id="WP_320296672.1">
    <property type="nucleotide sequence ID" value="NZ_JAVIIU010000007.1"/>
</dbReference>
<sequence>MDVIETKPASDLAQRAVTPGETPIVLPSDRKVTENPLISAFLGERGVTQGWLFCSVDRKSEVDTKIAVDFPTDARSDR</sequence>
<organism evidence="1 2">
    <name type="scientific">Mesorhizobium humile</name>
    <dbReference type="NCBI Taxonomy" id="3072313"/>
    <lineage>
        <taxon>Bacteria</taxon>
        <taxon>Pseudomonadati</taxon>
        <taxon>Pseudomonadota</taxon>
        <taxon>Alphaproteobacteria</taxon>
        <taxon>Hyphomicrobiales</taxon>
        <taxon>Phyllobacteriaceae</taxon>
        <taxon>Mesorhizobium</taxon>
    </lineage>
</organism>
<evidence type="ECO:0000313" key="2">
    <source>
        <dbReference type="Proteomes" id="UP001280156"/>
    </source>
</evidence>
<dbReference type="EMBL" id="JAVIIV010000010">
    <property type="protein sequence ID" value="MDX8486854.1"/>
    <property type="molecule type" value="Genomic_DNA"/>
</dbReference>
<comment type="caution">
    <text evidence="1">The sequence shown here is derived from an EMBL/GenBank/DDBJ whole genome shotgun (WGS) entry which is preliminary data.</text>
</comment>
<dbReference type="Proteomes" id="UP001280156">
    <property type="component" value="Unassembled WGS sequence"/>
</dbReference>
<gene>
    <name evidence="1" type="ORF">RFM52_16735</name>
</gene>
<accession>A0ABU4YIS5</accession>